<dbReference type="SUPFAM" id="SSF52540">
    <property type="entry name" value="P-loop containing nucleoside triphosphate hydrolases"/>
    <property type="match status" value="2"/>
</dbReference>
<dbReference type="PANTHER" id="PTHR22796:SF1">
    <property type="entry name" value="VWFA DOMAIN-CONTAINING PROTEIN"/>
    <property type="match status" value="1"/>
</dbReference>
<dbReference type="Proteomes" id="UP000681722">
    <property type="component" value="Unassembled WGS sequence"/>
</dbReference>
<evidence type="ECO:0000313" key="5">
    <source>
        <dbReference type="Proteomes" id="UP000663829"/>
    </source>
</evidence>
<feature type="domain" description="VLIG-type G" evidence="2">
    <location>
        <begin position="670"/>
        <end position="911"/>
    </location>
</feature>
<dbReference type="EMBL" id="CAJOBC010007000">
    <property type="protein sequence ID" value="CAF3918104.1"/>
    <property type="molecule type" value="Genomic_DNA"/>
</dbReference>
<dbReference type="Gene3D" id="3.40.50.300">
    <property type="entry name" value="P-loop containing nucleotide triphosphate hydrolases"/>
    <property type="match status" value="1"/>
</dbReference>
<gene>
    <name evidence="3" type="ORF">GPM918_LOCUS21365</name>
    <name evidence="4" type="ORF">SRO942_LOCUS21363</name>
</gene>
<feature type="non-terminal residue" evidence="3">
    <location>
        <position position="1148"/>
    </location>
</feature>
<evidence type="ECO:0000256" key="1">
    <source>
        <dbReference type="SAM" id="Coils"/>
    </source>
</evidence>
<comment type="caution">
    <text evidence="3">The sequence shown here is derived from an EMBL/GenBank/DDBJ whole genome shotgun (WGS) entry which is preliminary data.</text>
</comment>
<dbReference type="AlphaFoldDB" id="A0A814SZB8"/>
<dbReference type="EMBL" id="CAJNOQ010007000">
    <property type="protein sequence ID" value="CAF1154653.1"/>
    <property type="molecule type" value="Genomic_DNA"/>
</dbReference>
<accession>A0A814SZB8</accession>
<organism evidence="3 5">
    <name type="scientific">Didymodactylos carnosus</name>
    <dbReference type="NCBI Taxonomy" id="1234261"/>
    <lineage>
        <taxon>Eukaryota</taxon>
        <taxon>Metazoa</taxon>
        <taxon>Spiralia</taxon>
        <taxon>Gnathifera</taxon>
        <taxon>Rotifera</taxon>
        <taxon>Eurotatoria</taxon>
        <taxon>Bdelloidea</taxon>
        <taxon>Philodinida</taxon>
        <taxon>Philodinidae</taxon>
        <taxon>Didymodactylos</taxon>
    </lineage>
</organism>
<keyword evidence="1" id="KW-0175">Coiled coil</keyword>
<protein>
    <recommendedName>
        <fullName evidence="2">VLIG-type G domain-containing protein</fullName>
    </recommendedName>
</protein>
<dbReference type="OrthoDB" id="10064013at2759"/>
<dbReference type="GO" id="GO:0005525">
    <property type="term" value="F:GTP binding"/>
    <property type="evidence" value="ECO:0007669"/>
    <property type="project" value="InterPro"/>
</dbReference>
<sequence>HTDYESSPYIDLKQLLESNNSTYLQTIQEDLFDSDEKNILSTWFDVVHVPDAKNASLLDPSFNTIISEPLDAKEMVSIINGQQSITPYIIDSLKRYHALCDIQDVFPTCLDLSNNTKKLELFIDSITKRILLIIAIECMSNESQYFLGNFIRKNDLPIPLSYYIWNEKHQAPLYKINFNCLTEILCLTDDRLIIQLGSKNCIGLGKTSLLPYIFNDKRKESLSYDGNMKFRSSCIDVLFSNAQNKPYIIFDVHGTIHNEYNLDLIRSIQLYASCQIIYVTKDDLPSRNNDKDFINLIMNYSLETCKIPTIIVVFVQNYDNESSSDEQLINKFQNYYANETQRSHIYWTTAPIFNSLLTNQNLNTFKIKRRANRLIATFRNIFIEGEQYIEQQSLFRSCFSIQTTYLRTKKNCQQSKLNLKYEIENELKQLFEHLSDKTENLLIVTPLSYLRAQINIIKKKLCDDIESTLGSKLGLELKELENKRKTYTTFTSYTQFIINLINNKTYIELLITNVYLEKWRSLYVPNLKLEKEKKKQLIYEHDKNIKRLEDQIDLQNKNGKKSDYEQILKYLNQLRNEAINLKNDVEKLDLKLYNVDLTIGLFVDELFELYDYYFDEQPTMLDKYQNMFERLADRISQLVYKGFAIHILRSRPLYSQSRLMENIIKRLRVSGRLAVLTVIGEQSSAKSSLLNSTFGCNFRVSSGRCTIGVYLGIAYYKDMTIVILDTEGLLSLEESGSIFDNQMITMAILSSHIVLINHKGELSSSLEGLIGMSIYAKLQLQSSPLKPKLLFVLRDQMDRNKKIFCEQLTQFKDNLQTSSRFLKVSIDDELEIKHENIVLLPSAFSEDINSDLNIEQRWRNQTFPIKINELRLNIFHSLNEQIIKQSHGHKDFDYLYNKLTNNWKSIDELGQGLLMCKTLYELSTSNELKDIAKKIIIMKSTTLLNEGKLLLDSELEKQKQLMISNENINNADIYLKQFIQQGKNKLENLTTRLVHEANDEYDYNTQKSYFIDLKERINKNIEPSIRCNQQLLVQRFEEDSYTIAQTNATTHVQKQLLDSAKKCFDKETRTKTNINELENALNKRHDELVKEFRQSLNSFKKSQNDVTQTILNNYNRLVEGRRGTALKTDIYNRCPTLDIDKYHTYCHG</sequence>
<feature type="coiled-coil region" evidence="1">
    <location>
        <begin position="531"/>
        <end position="591"/>
    </location>
</feature>
<keyword evidence="5" id="KW-1185">Reference proteome</keyword>
<name>A0A814SZB8_9BILA</name>
<dbReference type="InterPro" id="IPR030383">
    <property type="entry name" value="G_VLIG_dom"/>
</dbReference>
<evidence type="ECO:0000259" key="2">
    <source>
        <dbReference type="PROSITE" id="PS51717"/>
    </source>
</evidence>
<dbReference type="PROSITE" id="PS51717">
    <property type="entry name" value="G_VLIG"/>
    <property type="match status" value="1"/>
</dbReference>
<dbReference type="Pfam" id="PF25683">
    <property type="entry name" value="URGCP_GTPase"/>
    <property type="match status" value="1"/>
</dbReference>
<dbReference type="InterPro" id="IPR027417">
    <property type="entry name" value="P-loop_NTPase"/>
</dbReference>
<evidence type="ECO:0000313" key="3">
    <source>
        <dbReference type="EMBL" id="CAF1154653.1"/>
    </source>
</evidence>
<proteinExistence type="predicted"/>
<dbReference type="PANTHER" id="PTHR22796">
    <property type="entry name" value="URG4-RELATED"/>
    <property type="match status" value="1"/>
</dbReference>
<evidence type="ECO:0000313" key="4">
    <source>
        <dbReference type="EMBL" id="CAF3918104.1"/>
    </source>
</evidence>
<dbReference type="Proteomes" id="UP000663829">
    <property type="component" value="Unassembled WGS sequence"/>
</dbReference>
<reference evidence="3" key="1">
    <citation type="submission" date="2021-02" db="EMBL/GenBank/DDBJ databases">
        <authorList>
            <person name="Nowell W R."/>
        </authorList>
    </citation>
    <scope>NUCLEOTIDE SEQUENCE</scope>
</reference>